<feature type="transmembrane region" description="Helical" evidence="6">
    <location>
        <begin position="286"/>
        <end position="303"/>
    </location>
</feature>
<keyword evidence="8" id="KW-1185">Reference proteome</keyword>
<dbReference type="PANTHER" id="PTHR39087">
    <property type="entry name" value="UPF0104 MEMBRANE PROTEIN MJ1595"/>
    <property type="match status" value="1"/>
</dbReference>
<evidence type="ECO:0000256" key="3">
    <source>
        <dbReference type="ARBA" id="ARBA00022692"/>
    </source>
</evidence>
<feature type="transmembrane region" description="Helical" evidence="6">
    <location>
        <begin position="121"/>
        <end position="145"/>
    </location>
</feature>
<organism evidence="7 8">
    <name type="scientific">Micromonospora lupini str. Lupac 08</name>
    <dbReference type="NCBI Taxonomy" id="1150864"/>
    <lineage>
        <taxon>Bacteria</taxon>
        <taxon>Bacillati</taxon>
        <taxon>Actinomycetota</taxon>
        <taxon>Actinomycetes</taxon>
        <taxon>Micromonosporales</taxon>
        <taxon>Micromonosporaceae</taxon>
        <taxon>Micromonospora</taxon>
    </lineage>
</organism>
<feature type="transmembrane region" description="Helical" evidence="6">
    <location>
        <begin position="315"/>
        <end position="334"/>
    </location>
</feature>
<keyword evidence="5 6" id="KW-0472">Membrane</keyword>
<evidence type="ECO:0000256" key="4">
    <source>
        <dbReference type="ARBA" id="ARBA00022989"/>
    </source>
</evidence>
<feature type="transmembrane region" description="Helical" evidence="6">
    <location>
        <begin position="44"/>
        <end position="61"/>
    </location>
</feature>
<dbReference type="GO" id="GO:0005886">
    <property type="term" value="C:plasma membrane"/>
    <property type="evidence" value="ECO:0007669"/>
    <property type="project" value="UniProtKB-SubCell"/>
</dbReference>
<feature type="transmembrane region" description="Helical" evidence="6">
    <location>
        <begin position="340"/>
        <end position="360"/>
    </location>
</feature>
<evidence type="ECO:0000256" key="1">
    <source>
        <dbReference type="ARBA" id="ARBA00004651"/>
    </source>
</evidence>
<evidence type="ECO:0000256" key="2">
    <source>
        <dbReference type="ARBA" id="ARBA00022475"/>
    </source>
</evidence>
<comment type="caution">
    <text evidence="7">The sequence shown here is derived from an EMBL/GenBank/DDBJ whole genome shotgun (WGS) entry which is preliminary data.</text>
</comment>
<gene>
    <name evidence="7" type="ORF">MILUP08_42624</name>
</gene>
<dbReference type="EMBL" id="CAIE01000022">
    <property type="protein sequence ID" value="CCH17693.1"/>
    <property type="molecule type" value="Genomic_DNA"/>
</dbReference>
<dbReference type="Proteomes" id="UP000003448">
    <property type="component" value="Unassembled WGS sequence"/>
</dbReference>
<accession>I0L1J6</accession>
<dbReference type="Pfam" id="PF03706">
    <property type="entry name" value="LPG_synthase_TM"/>
    <property type="match status" value="1"/>
</dbReference>
<dbReference type="STRING" id="1150864.MILUP08_42624"/>
<sequence>MPAPLPQPPTQSRALRAVIAGAPTTALATTSSGPSPTSTTSRRWLKRLLVALAVAVGFAAIGMRGGLPAPREVLAALGDADYGWLLLAASLQSVSVGAFAFQQRRLLHSLGAHLRRGHAFAIVLAGTAISISMPAGPAVATAFTISKYQRAGATREVAAACVVVSGLASIGGLALLYAGGGIAIVVGSATTLQNWQPLAVVAGLAALTTATVMIGRRYARRLSLRRFGAGSGVRQRLWIGLDSALDAWKAGTELKVRDWATALAYAVVKWLADLTCLIAVARALDLPIGTMTLTSIYLSVQIVRQVPLTPGGVGVVEFALLGALTTAGVGGITAAAAVLLYRLLSCWLIIPVGGIAALTLRHGPDIRP</sequence>
<evidence type="ECO:0000313" key="7">
    <source>
        <dbReference type="EMBL" id="CCH17693.1"/>
    </source>
</evidence>
<feature type="transmembrane region" description="Helical" evidence="6">
    <location>
        <begin position="198"/>
        <end position="216"/>
    </location>
</feature>
<evidence type="ECO:0000256" key="6">
    <source>
        <dbReference type="SAM" id="Phobius"/>
    </source>
</evidence>
<dbReference type="AlphaFoldDB" id="I0L1J6"/>
<keyword evidence="3 6" id="KW-0812">Transmembrane</keyword>
<evidence type="ECO:0000313" key="8">
    <source>
        <dbReference type="Proteomes" id="UP000003448"/>
    </source>
</evidence>
<keyword evidence="4 6" id="KW-1133">Transmembrane helix</keyword>
<dbReference type="NCBIfam" id="TIGR00374">
    <property type="entry name" value="flippase-like domain"/>
    <property type="match status" value="1"/>
</dbReference>
<feature type="transmembrane region" description="Helical" evidence="6">
    <location>
        <begin position="157"/>
        <end position="186"/>
    </location>
</feature>
<dbReference type="eggNOG" id="COG0392">
    <property type="taxonomic scope" value="Bacteria"/>
</dbReference>
<evidence type="ECO:0000256" key="5">
    <source>
        <dbReference type="ARBA" id="ARBA00023136"/>
    </source>
</evidence>
<feature type="transmembrane region" description="Helical" evidence="6">
    <location>
        <begin position="82"/>
        <end position="101"/>
    </location>
</feature>
<reference evidence="8" key="1">
    <citation type="journal article" date="2012" name="J. Bacteriol.">
        <title>Genome Sequence of Micromonospora lupini Lupac 08, Isolated from Root Nodules of Lupinus angustifolius.</title>
        <authorList>
            <person name="Alonso-Vega P."/>
            <person name="Normand P."/>
            <person name="Bacigalupe R."/>
            <person name="Pujic P."/>
            <person name="Lajus A."/>
            <person name="Vallenet D."/>
            <person name="Carro L."/>
            <person name="Coll P."/>
            <person name="Trujillo M.E."/>
        </authorList>
    </citation>
    <scope>NUCLEOTIDE SEQUENCE [LARGE SCALE GENOMIC DNA]</scope>
    <source>
        <strain evidence="8">Lupac 08</strain>
    </source>
</reference>
<dbReference type="InterPro" id="IPR022791">
    <property type="entry name" value="L-PG_synthase/AglD"/>
</dbReference>
<name>I0L1J6_9ACTN</name>
<protein>
    <submittedName>
        <fullName evidence="7">Uncharacterized protein</fullName>
    </submittedName>
</protein>
<dbReference type="PANTHER" id="PTHR39087:SF2">
    <property type="entry name" value="UPF0104 MEMBRANE PROTEIN MJ1595"/>
    <property type="match status" value="1"/>
</dbReference>
<proteinExistence type="predicted"/>
<keyword evidence="2" id="KW-1003">Cell membrane</keyword>
<comment type="subcellular location">
    <subcellularLocation>
        <location evidence="1">Cell membrane</location>
        <topology evidence="1">Multi-pass membrane protein</topology>
    </subcellularLocation>
</comment>